<accession>A0A212T402</accession>
<dbReference type="Gene3D" id="3.20.20.150">
    <property type="entry name" value="Divalent-metal-dependent TIM barrel enzymes"/>
    <property type="match status" value="1"/>
</dbReference>
<protein>
    <recommendedName>
        <fullName evidence="3">DUF692 family protein</fullName>
    </recommendedName>
</protein>
<name>A0A212T402_9BACT</name>
<dbReference type="InterPro" id="IPR036237">
    <property type="entry name" value="Xyl_isomerase-like_sf"/>
</dbReference>
<proteinExistence type="predicted"/>
<dbReference type="Pfam" id="PF05114">
    <property type="entry name" value="MbnB_TglH_ChrH"/>
    <property type="match status" value="1"/>
</dbReference>
<sequence>MRTVAPPDNANERAIYSSIACNLDANILTAAFPLLEQGKVEALEWSFDALFWAEQVPDWFTELLQAYSAQHRLVGHGVYFSLLSGRWTAEQQQWLQHLKELTRRFSFDHVTEHFGFFTGQNFHAGAPLPIPYGSNTLRIGQDRLRRMQEACGCPVGLENLAFAYSLEEVKRHGEFLEQLVEPVNGFLILDLHNVFCQLHNFSVPYEELMALYPLDRVREIHISGGSWEASGQVPGLQIRRDTHDEAVPEEVFQLLYNTMPRCPNLKYVVLEQLGTGLQTEDSRAHFQSDFHRMQALVNQHRSTTSIRAVQPFLPIHSAVAGPVAEDAQLHEQQQQLSHILETAPSYEDAQRQLQASALAYTAWKVEEWEPHMLETAISIAQKWKPQPR</sequence>
<evidence type="ECO:0000313" key="1">
    <source>
        <dbReference type="EMBL" id="SNC60561.1"/>
    </source>
</evidence>
<dbReference type="PANTHER" id="PTHR42194:SF1">
    <property type="entry name" value="UPF0276 PROTEIN HI_1600"/>
    <property type="match status" value="1"/>
</dbReference>
<dbReference type="SUPFAM" id="SSF51658">
    <property type="entry name" value="Xylose isomerase-like"/>
    <property type="match status" value="1"/>
</dbReference>
<evidence type="ECO:0000313" key="2">
    <source>
        <dbReference type="Proteomes" id="UP000198131"/>
    </source>
</evidence>
<dbReference type="AlphaFoldDB" id="A0A212T402"/>
<organism evidence="1 2">
    <name type="scientific">Hymenobacter gelipurpurascens</name>
    <dbReference type="NCBI Taxonomy" id="89968"/>
    <lineage>
        <taxon>Bacteria</taxon>
        <taxon>Pseudomonadati</taxon>
        <taxon>Bacteroidota</taxon>
        <taxon>Cytophagia</taxon>
        <taxon>Cytophagales</taxon>
        <taxon>Hymenobacteraceae</taxon>
        <taxon>Hymenobacter</taxon>
    </lineage>
</organism>
<evidence type="ECO:0008006" key="3">
    <source>
        <dbReference type="Google" id="ProtNLM"/>
    </source>
</evidence>
<reference evidence="2" key="1">
    <citation type="submission" date="2017-06" db="EMBL/GenBank/DDBJ databases">
        <authorList>
            <person name="Varghese N."/>
            <person name="Submissions S."/>
        </authorList>
    </citation>
    <scope>NUCLEOTIDE SEQUENCE [LARGE SCALE GENOMIC DNA]</scope>
    <source>
        <strain evidence="2">DSM 11116</strain>
    </source>
</reference>
<gene>
    <name evidence="1" type="ORF">SAMN06265337_0284</name>
</gene>
<dbReference type="RefSeq" id="WP_088841642.1">
    <property type="nucleotide sequence ID" value="NZ_FYEW01000001.1"/>
</dbReference>
<dbReference type="OrthoDB" id="9763101at2"/>
<keyword evidence="2" id="KW-1185">Reference proteome</keyword>
<dbReference type="InterPro" id="IPR007801">
    <property type="entry name" value="MbnB/TglH/ChrH"/>
</dbReference>
<dbReference type="PANTHER" id="PTHR42194">
    <property type="entry name" value="UPF0276 PROTEIN HI_1600"/>
    <property type="match status" value="1"/>
</dbReference>
<dbReference type="EMBL" id="FYEW01000001">
    <property type="protein sequence ID" value="SNC60561.1"/>
    <property type="molecule type" value="Genomic_DNA"/>
</dbReference>
<dbReference type="Proteomes" id="UP000198131">
    <property type="component" value="Unassembled WGS sequence"/>
</dbReference>